<keyword evidence="3" id="KW-1185">Reference proteome</keyword>
<dbReference type="PROSITE" id="PS51704">
    <property type="entry name" value="GP_PDE"/>
    <property type="match status" value="1"/>
</dbReference>
<dbReference type="GO" id="GO:0006629">
    <property type="term" value="P:lipid metabolic process"/>
    <property type="evidence" value="ECO:0007669"/>
    <property type="project" value="InterPro"/>
</dbReference>
<protein>
    <submittedName>
        <fullName evidence="2">Glycerophosphodiester phosphodiesterase</fullName>
    </submittedName>
</protein>
<sequence length="127" mass="13933">MTLVIAHRGASGYAPENTMPAFELVARQGADMCELDVLRSADGVLVVFHDDTTERWDGQKRMAASCTLAELQQLSIRGERVATLAEVCAFAREQQMRLNVELKGAGFGADVARMLHAERIEELVIVS</sequence>
<dbReference type="AlphaFoldDB" id="A0A0P9CY63"/>
<dbReference type="PANTHER" id="PTHR46211:SF1">
    <property type="entry name" value="GLYCEROPHOSPHODIESTER PHOSPHODIESTERASE, CYTOPLASMIC"/>
    <property type="match status" value="1"/>
</dbReference>
<dbReference type="Pfam" id="PF03009">
    <property type="entry name" value="GDPD"/>
    <property type="match status" value="1"/>
</dbReference>
<dbReference type="EMBL" id="LJCR01000967">
    <property type="protein sequence ID" value="KPV51320.1"/>
    <property type="molecule type" value="Genomic_DNA"/>
</dbReference>
<dbReference type="InterPro" id="IPR017946">
    <property type="entry name" value="PLC-like_Pdiesterase_TIM-brl"/>
</dbReference>
<accession>A0A0P9CY63</accession>
<dbReference type="Proteomes" id="UP000050509">
    <property type="component" value="Unassembled WGS sequence"/>
</dbReference>
<organism evidence="2 3">
    <name type="scientific">Kouleothrix aurantiaca</name>
    <dbReference type="NCBI Taxonomy" id="186479"/>
    <lineage>
        <taxon>Bacteria</taxon>
        <taxon>Bacillati</taxon>
        <taxon>Chloroflexota</taxon>
        <taxon>Chloroflexia</taxon>
        <taxon>Chloroflexales</taxon>
        <taxon>Roseiflexineae</taxon>
        <taxon>Roseiflexaceae</taxon>
        <taxon>Kouleothrix</taxon>
    </lineage>
</organism>
<gene>
    <name evidence="2" type="ORF">SE17_21895</name>
</gene>
<dbReference type="GO" id="GO:0008081">
    <property type="term" value="F:phosphoric diester hydrolase activity"/>
    <property type="evidence" value="ECO:0007669"/>
    <property type="project" value="InterPro"/>
</dbReference>
<feature type="non-terminal residue" evidence="2">
    <location>
        <position position="127"/>
    </location>
</feature>
<evidence type="ECO:0000259" key="1">
    <source>
        <dbReference type="PROSITE" id="PS51704"/>
    </source>
</evidence>
<name>A0A0P9CY63_9CHLR</name>
<feature type="domain" description="GP-PDE" evidence="1">
    <location>
        <begin position="2"/>
        <end position="127"/>
    </location>
</feature>
<dbReference type="InterPro" id="IPR030395">
    <property type="entry name" value="GP_PDE_dom"/>
</dbReference>
<dbReference type="Gene3D" id="3.20.20.190">
    <property type="entry name" value="Phosphatidylinositol (PI) phosphodiesterase"/>
    <property type="match status" value="1"/>
</dbReference>
<dbReference type="SUPFAM" id="SSF51695">
    <property type="entry name" value="PLC-like phosphodiesterases"/>
    <property type="match status" value="1"/>
</dbReference>
<dbReference type="PANTHER" id="PTHR46211">
    <property type="entry name" value="GLYCEROPHOSPHORYL DIESTER PHOSPHODIESTERASE"/>
    <property type="match status" value="1"/>
</dbReference>
<reference evidence="2 3" key="1">
    <citation type="submission" date="2015-09" db="EMBL/GenBank/DDBJ databases">
        <title>Draft genome sequence of Kouleothrix aurantiaca JCM 19913.</title>
        <authorList>
            <person name="Hemp J."/>
        </authorList>
    </citation>
    <scope>NUCLEOTIDE SEQUENCE [LARGE SCALE GENOMIC DNA]</scope>
    <source>
        <strain evidence="2 3">COM-B</strain>
    </source>
</reference>
<evidence type="ECO:0000313" key="2">
    <source>
        <dbReference type="EMBL" id="KPV51320.1"/>
    </source>
</evidence>
<comment type="caution">
    <text evidence="2">The sequence shown here is derived from an EMBL/GenBank/DDBJ whole genome shotgun (WGS) entry which is preliminary data.</text>
</comment>
<proteinExistence type="predicted"/>
<evidence type="ECO:0000313" key="3">
    <source>
        <dbReference type="Proteomes" id="UP000050509"/>
    </source>
</evidence>